<proteinExistence type="predicted"/>
<organism evidence="1 2">
    <name type="scientific">Hyalomma marginatum</name>
    <dbReference type="NCBI Taxonomy" id="34627"/>
    <lineage>
        <taxon>Eukaryota</taxon>
        <taxon>Metazoa</taxon>
        <taxon>Ecdysozoa</taxon>
        <taxon>Arthropoda</taxon>
        <taxon>Chelicerata</taxon>
        <taxon>Arachnida</taxon>
        <taxon>Acari</taxon>
        <taxon>Parasitiformes</taxon>
        <taxon>Ixodida</taxon>
        <taxon>Ixodoidea</taxon>
        <taxon>Ixodidae</taxon>
        <taxon>Hyalomminae</taxon>
        <taxon>Hyalomma</taxon>
    </lineage>
</organism>
<keyword evidence="2" id="KW-1185">Reference proteome</keyword>
<dbReference type="Proteomes" id="UP000837675">
    <property type="component" value="Unassembled WGS sequence"/>
</dbReference>
<evidence type="ECO:0000313" key="1">
    <source>
        <dbReference type="EMBL" id="CAG7590451.1"/>
    </source>
</evidence>
<reference evidence="1" key="1">
    <citation type="submission" date="2021-06" db="EMBL/GenBank/DDBJ databases">
        <authorList>
            <person name="Nardi T."/>
            <person name="Nardi T."/>
        </authorList>
    </citation>
    <scope>NUCLEOTIDE SEQUENCE</scope>
</reference>
<dbReference type="AlphaFoldDB" id="A0A8S4BZY2"/>
<comment type="caution">
    <text evidence="1">The sequence shown here is derived from an EMBL/GenBank/DDBJ whole genome shotgun (WGS) entry which is preliminary data.</text>
</comment>
<sequence>MLGETNITKAAKITKLPSKAANDLLVSFLLF</sequence>
<gene>
    <name evidence="1" type="ORF">MHYMCMPASI_00309</name>
</gene>
<protein>
    <submittedName>
        <fullName evidence="1">Uncharacterized protein</fullName>
    </submittedName>
</protein>
<accession>A0A8S4BZY2</accession>
<name>A0A8S4BZY2_9ACAR</name>
<evidence type="ECO:0000313" key="2">
    <source>
        <dbReference type="Proteomes" id="UP000837675"/>
    </source>
</evidence>
<dbReference type="EMBL" id="CAJVAF010000104">
    <property type="protein sequence ID" value="CAG7590451.1"/>
    <property type="molecule type" value="Genomic_DNA"/>
</dbReference>